<dbReference type="PANTHER" id="PTHR30055:SF234">
    <property type="entry name" value="HTH-TYPE TRANSCRIPTIONAL REGULATOR BETI"/>
    <property type="match status" value="1"/>
</dbReference>
<dbReference type="Gene3D" id="1.10.357.10">
    <property type="entry name" value="Tetracycline Repressor, domain 2"/>
    <property type="match status" value="1"/>
</dbReference>
<dbReference type="Pfam" id="PF00440">
    <property type="entry name" value="TetR_N"/>
    <property type="match status" value="1"/>
</dbReference>
<dbReference type="eggNOG" id="COG1309">
    <property type="taxonomic scope" value="Bacteria"/>
</dbReference>
<dbReference type="PANTHER" id="PTHR30055">
    <property type="entry name" value="HTH-TYPE TRANSCRIPTIONAL REGULATOR RUTR"/>
    <property type="match status" value="1"/>
</dbReference>
<keyword evidence="3" id="KW-0804">Transcription</keyword>
<dbReference type="RefSeq" id="WP_009763123.1">
    <property type="nucleotide sequence ID" value="NZ_CP141048.1"/>
</dbReference>
<dbReference type="InterPro" id="IPR001647">
    <property type="entry name" value="HTH_TetR"/>
</dbReference>
<reference evidence="6 7" key="1">
    <citation type="submission" date="2012-02" db="EMBL/GenBank/DDBJ databases">
        <title>Improved High-Quality Draft sequence of Microvirga sp. WSM3557.</title>
        <authorList>
            <consortium name="US DOE Joint Genome Institute"/>
            <person name="Lucas S."/>
            <person name="Han J."/>
            <person name="Lapidus A."/>
            <person name="Cheng J.-F."/>
            <person name="Goodwin L."/>
            <person name="Pitluck S."/>
            <person name="Peters L."/>
            <person name="Zhang X."/>
            <person name="Detter J.C."/>
            <person name="Han C."/>
            <person name="Tapia R."/>
            <person name="Land M."/>
            <person name="Hauser L."/>
            <person name="Kyrpides N."/>
            <person name="Ivanova N."/>
            <person name="Pagani I."/>
            <person name="Brau L."/>
            <person name="Yates R."/>
            <person name="O'Hara G."/>
            <person name="Rui T."/>
            <person name="Howieson J."/>
            <person name="Reeve W."/>
            <person name="Woyke T."/>
        </authorList>
    </citation>
    <scope>NUCLEOTIDE SEQUENCE [LARGE SCALE GENOMIC DNA]</scope>
    <source>
        <strain evidence="6 7">WSM3557</strain>
    </source>
</reference>
<evidence type="ECO:0000313" key="7">
    <source>
        <dbReference type="Proteomes" id="UP000003947"/>
    </source>
</evidence>
<evidence type="ECO:0000259" key="5">
    <source>
        <dbReference type="PROSITE" id="PS50977"/>
    </source>
</evidence>
<evidence type="ECO:0000256" key="4">
    <source>
        <dbReference type="PROSITE-ProRule" id="PRU00335"/>
    </source>
</evidence>
<evidence type="ECO:0000313" key="6">
    <source>
        <dbReference type="EMBL" id="EIM27073.1"/>
    </source>
</evidence>
<dbReference type="PATRIC" id="fig|864069.3.peg.3949"/>
<dbReference type="AlphaFoldDB" id="I4YSY1"/>
<keyword evidence="7" id="KW-1185">Reference proteome</keyword>
<name>I4YSY1_9HYPH</name>
<organism evidence="6 7">
    <name type="scientific">Microvirga lotononidis</name>
    <dbReference type="NCBI Taxonomy" id="864069"/>
    <lineage>
        <taxon>Bacteria</taxon>
        <taxon>Pseudomonadati</taxon>
        <taxon>Pseudomonadota</taxon>
        <taxon>Alphaproteobacteria</taxon>
        <taxon>Hyphomicrobiales</taxon>
        <taxon>Methylobacteriaceae</taxon>
        <taxon>Microvirga</taxon>
    </lineage>
</organism>
<dbReference type="STRING" id="864069.MicloDRAFT_00036270"/>
<accession>I4YSY1</accession>
<dbReference type="HOGENOM" id="CLU_110158_0_0_5"/>
<keyword evidence="1" id="KW-0805">Transcription regulation</keyword>
<dbReference type="Proteomes" id="UP000003947">
    <property type="component" value="Unassembled WGS sequence"/>
</dbReference>
<keyword evidence="2 4" id="KW-0238">DNA-binding</keyword>
<dbReference type="GO" id="GO:0000976">
    <property type="term" value="F:transcription cis-regulatory region binding"/>
    <property type="evidence" value="ECO:0007669"/>
    <property type="project" value="TreeGrafter"/>
</dbReference>
<dbReference type="OrthoDB" id="9795011at2"/>
<gene>
    <name evidence="6" type="ORF">MicloDRAFT_00036270</name>
</gene>
<sequence length="210" mass="23180">MNAKQQNRTYESAVRKEQVDATRQRILAAVGALFDQNPEHAFSLDEVAREAGISRRTIFRYFATKEELIDAFWLHINASSGAGFPRSEEDLVRRPVELFESLESVAGVVRASHLSAAGHAMRLRASEERRAAFRVCLADVTAGMAPEEAVKLEAVVQLLYSATAWLTIKDYWGLSGREGGEAVSWAIETLINEAKRKKHAMEAAEGTGSS</sequence>
<feature type="domain" description="HTH tetR-type" evidence="5">
    <location>
        <begin position="20"/>
        <end position="80"/>
    </location>
</feature>
<dbReference type="InterPro" id="IPR050109">
    <property type="entry name" value="HTH-type_TetR-like_transc_reg"/>
</dbReference>
<evidence type="ECO:0000256" key="1">
    <source>
        <dbReference type="ARBA" id="ARBA00023015"/>
    </source>
</evidence>
<proteinExistence type="predicted"/>
<protein>
    <submittedName>
        <fullName evidence="6">Transcriptional regulator</fullName>
    </submittedName>
</protein>
<evidence type="ECO:0000256" key="3">
    <source>
        <dbReference type="ARBA" id="ARBA00023163"/>
    </source>
</evidence>
<evidence type="ECO:0000256" key="2">
    <source>
        <dbReference type="ARBA" id="ARBA00023125"/>
    </source>
</evidence>
<dbReference type="EMBL" id="JH660645">
    <property type="protein sequence ID" value="EIM27073.1"/>
    <property type="molecule type" value="Genomic_DNA"/>
</dbReference>
<dbReference type="PROSITE" id="PS50977">
    <property type="entry name" value="HTH_TETR_2"/>
    <property type="match status" value="1"/>
</dbReference>
<dbReference type="InterPro" id="IPR009057">
    <property type="entry name" value="Homeodomain-like_sf"/>
</dbReference>
<feature type="DNA-binding region" description="H-T-H motif" evidence="4">
    <location>
        <begin position="43"/>
        <end position="62"/>
    </location>
</feature>
<dbReference type="SUPFAM" id="SSF46689">
    <property type="entry name" value="Homeodomain-like"/>
    <property type="match status" value="1"/>
</dbReference>
<dbReference type="GO" id="GO:0003700">
    <property type="term" value="F:DNA-binding transcription factor activity"/>
    <property type="evidence" value="ECO:0007669"/>
    <property type="project" value="TreeGrafter"/>
</dbReference>